<name>A0A6A3CT84_HIBSY</name>
<dbReference type="EMBL" id="VEPZ02000150">
    <property type="protein sequence ID" value="KAE8732480.1"/>
    <property type="molecule type" value="Genomic_DNA"/>
</dbReference>
<gene>
    <name evidence="3" type="ORF">F3Y22_tig00001957pilonHSYRG00005</name>
</gene>
<proteinExistence type="predicted"/>
<feature type="chain" id="PRO_5025646530" evidence="2">
    <location>
        <begin position="24"/>
        <end position="273"/>
    </location>
</feature>
<evidence type="ECO:0000256" key="2">
    <source>
        <dbReference type="SAM" id="SignalP"/>
    </source>
</evidence>
<feature type="compositionally biased region" description="Low complexity" evidence="1">
    <location>
        <begin position="131"/>
        <end position="144"/>
    </location>
</feature>
<evidence type="ECO:0000313" key="4">
    <source>
        <dbReference type="Proteomes" id="UP000436088"/>
    </source>
</evidence>
<feature type="region of interest" description="Disordered" evidence="1">
    <location>
        <begin position="125"/>
        <end position="145"/>
    </location>
</feature>
<feature type="compositionally biased region" description="Basic and acidic residues" evidence="1">
    <location>
        <begin position="32"/>
        <end position="48"/>
    </location>
</feature>
<keyword evidence="2" id="KW-0732">Signal</keyword>
<protein>
    <submittedName>
        <fullName evidence="3">Protein E6</fullName>
    </submittedName>
</protein>
<organism evidence="3 4">
    <name type="scientific">Hibiscus syriacus</name>
    <name type="common">Rose of Sharon</name>
    <dbReference type="NCBI Taxonomy" id="106335"/>
    <lineage>
        <taxon>Eukaryota</taxon>
        <taxon>Viridiplantae</taxon>
        <taxon>Streptophyta</taxon>
        <taxon>Embryophyta</taxon>
        <taxon>Tracheophyta</taxon>
        <taxon>Spermatophyta</taxon>
        <taxon>Magnoliopsida</taxon>
        <taxon>eudicotyledons</taxon>
        <taxon>Gunneridae</taxon>
        <taxon>Pentapetalae</taxon>
        <taxon>rosids</taxon>
        <taxon>malvids</taxon>
        <taxon>Malvales</taxon>
        <taxon>Malvaceae</taxon>
        <taxon>Malvoideae</taxon>
        <taxon>Hibiscus</taxon>
    </lineage>
</organism>
<reference evidence="3" key="1">
    <citation type="submission" date="2019-09" db="EMBL/GenBank/DDBJ databases">
        <title>Draft genome information of white flower Hibiscus syriacus.</title>
        <authorList>
            <person name="Kim Y.-M."/>
        </authorList>
    </citation>
    <scope>NUCLEOTIDE SEQUENCE [LARGE SCALE GENOMIC DNA]</scope>
    <source>
        <strain evidence="3">YM2019G1</strain>
    </source>
</reference>
<sequence>MASNPKLLSIIFLFALFSIQIHAREFFSKIPRENNNEKQPTVKEEQQEPRFTPQTQNGYGLYGPETNTKGTYEPYVTPVKFHPDEPYSMIPESTNNNNKDGYFHSKSAVESTQKKNLGEARFTEKGWSTEQNQNNNNHNYYNGNNEEDTFTGKGWNTKENNNYYNGNYEYKKNAYGEAMFTEKGWSTKENNNNNYYNGNNGYNGEKQGMSDTRFLENGKYFHDIRNENNYYPNQLENSRGFASRNEFNENRYNMGRYNQNQEEFEENEEEFEP</sequence>
<comment type="caution">
    <text evidence="3">The sequence shown here is derived from an EMBL/GenBank/DDBJ whole genome shotgun (WGS) entry which is preliminary data.</text>
</comment>
<evidence type="ECO:0000256" key="1">
    <source>
        <dbReference type="SAM" id="MobiDB-lite"/>
    </source>
</evidence>
<accession>A0A6A3CT84</accession>
<feature type="region of interest" description="Disordered" evidence="1">
    <location>
        <begin position="32"/>
        <end position="74"/>
    </location>
</feature>
<dbReference type="PANTHER" id="PTHR35274:SF2">
    <property type="entry name" value="E6-LIKE PROTEIN"/>
    <property type="match status" value="1"/>
</dbReference>
<keyword evidence="4" id="KW-1185">Reference proteome</keyword>
<evidence type="ECO:0000313" key="3">
    <source>
        <dbReference type="EMBL" id="KAE8732480.1"/>
    </source>
</evidence>
<dbReference type="PANTHER" id="PTHR35274">
    <property type="entry name" value="E6-LIKE PROTEIN"/>
    <property type="match status" value="1"/>
</dbReference>
<dbReference type="AlphaFoldDB" id="A0A6A3CT84"/>
<dbReference type="Proteomes" id="UP000436088">
    <property type="component" value="Unassembled WGS sequence"/>
</dbReference>
<feature type="signal peptide" evidence="2">
    <location>
        <begin position="1"/>
        <end position="23"/>
    </location>
</feature>
<dbReference type="InterPro" id="IPR040290">
    <property type="entry name" value="Prot_E6-like"/>
</dbReference>